<evidence type="ECO:0000259" key="2">
    <source>
        <dbReference type="Pfam" id="PF12395"/>
    </source>
</evidence>
<protein>
    <submittedName>
        <fullName evidence="3">DUF1835 domain-containing protein</fullName>
    </submittedName>
</protein>
<feature type="domain" description="DUF1835" evidence="1">
    <location>
        <begin position="75"/>
        <end position="189"/>
    </location>
</feature>
<organism evidence="3 4">
    <name type="scientific">Marinicrinis lubricantis</name>
    <dbReference type="NCBI Taxonomy" id="2086470"/>
    <lineage>
        <taxon>Bacteria</taxon>
        <taxon>Bacillati</taxon>
        <taxon>Bacillota</taxon>
        <taxon>Bacilli</taxon>
        <taxon>Bacillales</taxon>
        <taxon>Paenibacillaceae</taxon>
    </lineage>
</organism>
<name>A0ABW1ISG1_9BACL</name>
<dbReference type="InterPro" id="IPR022123">
    <property type="entry name" value="DUF3658"/>
</dbReference>
<comment type="caution">
    <text evidence="3">The sequence shown here is derived from an EMBL/GenBank/DDBJ whole genome shotgun (WGS) entry which is preliminary data.</text>
</comment>
<proteinExistence type="predicted"/>
<sequence length="356" mass="41106">MEMNDLLVIKKAIDQLDSGELKTYLGFVLREIKWLKEQPDLHEEFVAKLIQLYDDLIKFQEKKGKWDPAPESTHVHVVCGDSFAGSMKHALQNLGWSETHKVITLRENYAIGPLNGLDTSEGRKARSKWFHENISEAFTAYADVEEEYNDLLDKIERIPDQARMIIWTSRSAREQVGMRHAIHLLSGSKKGNSTSVHDGCAICEKLYNRPDVSMTYLHSGEIPPDKLQQALLHIDEGDRLNDAAIAQLKREWQVISERSGVLRIWRENAVEEVPVDYYDHYLLQKLDKLRPPAEDNGFIKAARLIGEAIGYCDQYIGDSYFEYRLRELIYDGVLEIKGVPAAMRYYSVRRKRHTNR</sequence>
<evidence type="ECO:0000313" key="4">
    <source>
        <dbReference type="Proteomes" id="UP001596250"/>
    </source>
</evidence>
<gene>
    <name evidence="3" type="ORF">ACFPXP_16605</name>
</gene>
<dbReference type="InterPro" id="IPR014973">
    <property type="entry name" value="DUF1835"/>
</dbReference>
<keyword evidence="4" id="KW-1185">Reference proteome</keyword>
<dbReference type="RefSeq" id="WP_379895463.1">
    <property type="nucleotide sequence ID" value="NZ_CBCSCT010000025.1"/>
</dbReference>
<accession>A0ABW1ISG1</accession>
<dbReference type="Proteomes" id="UP001596250">
    <property type="component" value="Unassembled WGS sequence"/>
</dbReference>
<dbReference type="Pfam" id="PF08874">
    <property type="entry name" value="DUF1835"/>
    <property type="match status" value="1"/>
</dbReference>
<evidence type="ECO:0000313" key="3">
    <source>
        <dbReference type="EMBL" id="MFC5988025.1"/>
    </source>
</evidence>
<feature type="domain" description="DUF3658" evidence="2">
    <location>
        <begin position="234"/>
        <end position="346"/>
    </location>
</feature>
<reference evidence="4" key="1">
    <citation type="journal article" date="2019" name="Int. J. Syst. Evol. Microbiol.">
        <title>The Global Catalogue of Microorganisms (GCM) 10K type strain sequencing project: providing services to taxonomists for standard genome sequencing and annotation.</title>
        <authorList>
            <consortium name="The Broad Institute Genomics Platform"/>
            <consortium name="The Broad Institute Genome Sequencing Center for Infectious Disease"/>
            <person name="Wu L."/>
            <person name="Ma J."/>
        </authorList>
    </citation>
    <scope>NUCLEOTIDE SEQUENCE [LARGE SCALE GENOMIC DNA]</scope>
    <source>
        <strain evidence="4">CCM 8749</strain>
    </source>
</reference>
<dbReference type="Pfam" id="PF12395">
    <property type="entry name" value="DUF3658"/>
    <property type="match status" value="1"/>
</dbReference>
<dbReference type="EMBL" id="JBHSQV010000174">
    <property type="protein sequence ID" value="MFC5988025.1"/>
    <property type="molecule type" value="Genomic_DNA"/>
</dbReference>
<evidence type="ECO:0000259" key="1">
    <source>
        <dbReference type="Pfam" id="PF08874"/>
    </source>
</evidence>